<organism evidence="2 3">
    <name type="scientific">Streptomyces griseofuscus</name>
    <dbReference type="NCBI Taxonomy" id="146922"/>
    <lineage>
        <taxon>Bacteria</taxon>
        <taxon>Bacillati</taxon>
        <taxon>Actinomycetota</taxon>
        <taxon>Actinomycetes</taxon>
        <taxon>Kitasatosporales</taxon>
        <taxon>Streptomycetaceae</taxon>
        <taxon>Streptomyces</taxon>
    </lineage>
</organism>
<dbReference type="EMBL" id="CP051006">
    <property type="protein sequence ID" value="QNT94018.1"/>
    <property type="molecule type" value="Genomic_DNA"/>
</dbReference>
<dbReference type="RefSeq" id="WP_037658364.1">
    <property type="nucleotide sequence ID" value="NZ_CP051006.1"/>
</dbReference>
<evidence type="ECO:0000256" key="1">
    <source>
        <dbReference type="SAM" id="MobiDB-lite"/>
    </source>
</evidence>
<gene>
    <name evidence="2" type="ORF">HEP81_03720</name>
</gene>
<feature type="region of interest" description="Disordered" evidence="1">
    <location>
        <begin position="52"/>
        <end position="71"/>
    </location>
</feature>
<dbReference type="GeneID" id="91467686"/>
<evidence type="ECO:0000313" key="2">
    <source>
        <dbReference type="EMBL" id="QNT94018.1"/>
    </source>
</evidence>
<dbReference type="KEGG" id="sgf:HEP81_03720"/>
<proteinExistence type="predicted"/>
<dbReference type="AlphaFoldDB" id="A0A7H1Q138"/>
<sequence length="107" mass="12124">MDAYAGPVYFMLHDVRSQDRARELVAVSHAALYGELEPLKRVVPEADLICPRTLRHPSDGKQPDNRSNQQQWRIVALSGGYDQLADQVSGMALRYPRWHRGASVPLR</sequence>
<dbReference type="Proteomes" id="UP000516422">
    <property type="component" value="Chromosome"/>
</dbReference>
<reference evidence="2 3" key="1">
    <citation type="submission" date="2020-04" db="EMBL/GenBank/DDBJ databases">
        <title>Characterization and engineering of Streptomyces griseofuscus DSM40191 as a potential heterologous host for expression of BGCs.</title>
        <authorList>
            <person name="Gren T."/>
            <person name="Whitford C.M."/>
            <person name="Mohite O.S."/>
            <person name="Joergensen T.S."/>
            <person name="Nielsen J.B."/>
            <person name="Lee S.Y."/>
            <person name="Weber T."/>
        </authorList>
    </citation>
    <scope>NUCLEOTIDE SEQUENCE [LARGE SCALE GENOMIC DNA]</scope>
    <source>
        <strain evidence="2 3">DSM 40191</strain>
    </source>
</reference>
<name>A0A7H1Q138_9ACTN</name>
<evidence type="ECO:0000313" key="3">
    <source>
        <dbReference type="Proteomes" id="UP000516422"/>
    </source>
</evidence>
<accession>A0A7H1Q138</accession>
<protein>
    <submittedName>
        <fullName evidence="2">Uncharacterized protein</fullName>
    </submittedName>
</protein>